<dbReference type="PANTHER" id="PTHR30294:SF47">
    <property type="entry name" value="INNER MEMBRANE TRANSPORT PERMEASE YHHJ"/>
    <property type="match status" value="1"/>
</dbReference>
<feature type="transmembrane region" description="Helical" evidence="6">
    <location>
        <begin position="295"/>
        <end position="313"/>
    </location>
</feature>
<dbReference type="InterPro" id="IPR051449">
    <property type="entry name" value="ABC-2_transporter_component"/>
</dbReference>
<feature type="transmembrane region" description="Helical" evidence="6">
    <location>
        <begin position="356"/>
        <end position="377"/>
    </location>
</feature>
<keyword evidence="4 6" id="KW-1133">Transmembrane helix</keyword>
<reference evidence="8 9" key="1">
    <citation type="submission" date="2016-01" db="EMBL/GenBank/DDBJ databases">
        <title>High potential of lignocellulose degradation of a new Verrucomicrobia species.</title>
        <authorList>
            <person name="Wang Y."/>
            <person name="Shi Y."/>
            <person name="Qiu Z."/>
            <person name="Liu S."/>
            <person name="Yang H."/>
        </authorList>
    </citation>
    <scope>NUCLEOTIDE SEQUENCE [LARGE SCALE GENOMIC DNA]</scope>
    <source>
        <strain evidence="8 9">TSB47</strain>
    </source>
</reference>
<gene>
    <name evidence="8" type="ORF">AW736_06475</name>
</gene>
<dbReference type="EMBL" id="LRRQ01000049">
    <property type="protein sequence ID" value="OAM90745.1"/>
    <property type="molecule type" value="Genomic_DNA"/>
</dbReference>
<evidence type="ECO:0000256" key="3">
    <source>
        <dbReference type="ARBA" id="ARBA00022692"/>
    </source>
</evidence>
<evidence type="ECO:0000313" key="8">
    <source>
        <dbReference type="EMBL" id="OAM90745.1"/>
    </source>
</evidence>
<protein>
    <recommendedName>
        <fullName evidence="7">ABC-2 type transporter transmembrane domain-containing protein</fullName>
    </recommendedName>
</protein>
<comment type="caution">
    <text evidence="8">The sequence shown here is derived from an EMBL/GenBank/DDBJ whole genome shotgun (WGS) entry which is preliminary data.</text>
</comment>
<proteinExistence type="predicted"/>
<organism evidence="8 9">
    <name type="scientific">Termitidicoccus mucosus</name>
    <dbReference type="NCBI Taxonomy" id="1184151"/>
    <lineage>
        <taxon>Bacteria</taxon>
        <taxon>Pseudomonadati</taxon>
        <taxon>Verrucomicrobiota</taxon>
        <taxon>Opitutia</taxon>
        <taxon>Opitutales</taxon>
        <taxon>Opitutaceae</taxon>
        <taxon>Termitidicoccus</taxon>
    </lineage>
</organism>
<keyword evidence="9" id="KW-1185">Reference proteome</keyword>
<dbReference type="Pfam" id="PF12698">
    <property type="entry name" value="ABC2_membrane_3"/>
    <property type="match status" value="1"/>
</dbReference>
<comment type="subcellular location">
    <subcellularLocation>
        <location evidence="1">Cell membrane</location>
        <topology evidence="1">Multi-pass membrane protein</topology>
    </subcellularLocation>
</comment>
<evidence type="ECO:0000256" key="4">
    <source>
        <dbReference type="ARBA" id="ARBA00022989"/>
    </source>
</evidence>
<name>A0A178ING7_9BACT</name>
<keyword evidence="5 6" id="KW-0472">Membrane</keyword>
<dbReference type="RefSeq" id="WP_068769376.1">
    <property type="nucleotide sequence ID" value="NZ_CP109796.1"/>
</dbReference>
<evidence type="ECO:0000256" key="6">
    <source>
        <dbReference type="SAM" id="Phobius"/>
    </source>
</evidence>
<dbReference type="OrthoDB" id="9811522at2"/>
<accession>A0A178ING7</accession>
<dbReference type="GO" id="GO:0005886">
    <property type="term" value="C:plasma membrane"/>
    <property type="evidence" value="ECO:0007669"/>
    <property type="project" value="UniProtKB-SubCell"/>
</dbReference>
<dbReference type="PANTHER" id="PTHR30294">
    <property type="entry name" value="MEMBRANE COMPONENT OF ABC TRANSPORTER YHHJ-RELATED"/>
    <property type="match status" value="1"/>
</dbReference>
<feature type="transmembrane region" description="Helical" evidence="6">
    <location>
        <begin position="185"/>
        <end position="208"/>
    </location>
</feature>
<feature type="transmembrane region" description="Helical" evidence="6">
    <location>
        <begin position="21"/>
        <end position="42"/>
    </location>
</feature>
<evidence type="ECO:0000256" key="2">
    <source>
        <dbReference type="ARBA" id="ARBA00022475"/>
    </source>
</evidence>
<evidence type="ECO:0000313" key="9">
    <source>
        <dbReference type="Proteomes" id="UP000078486"/>
    </source>
</evidence>
<dbReference type="STRING" id="1184151.AW736_06475"/>
<evidence type="ECO:0000256" key="1">
    <source>
        <dbReference type="ARBA" id="ARBA00004651"/>
    </source>
</evidence>
<dbReference type="Proteomes" id="UP000078486">
    <property type="component" value="Unassembled WGS sequence"/>
</dbReference>
<dbReference type="GO" id="GO:0140359">
    <property type="term" value="F:ABC-type transporter activity"/>
    <property type="evidence" value="ECO:0007669"/>
    <property type="project" value="InterPro"/>
</dbReference>
<feature type="domain" description="ABC-2 type transporter transmembrane" evidence="7">
    <location>
        <begin position="27"/>
        <end position="374"/>
    </location>
</feature>
<dbReference type="AlphaFoldDB" id="A0A178ING7"/>
<feature type="transmembrane region" description="Helical" evidence="6">
    <location>
        <begin position="228"/>
        <end position="253"/>
    </location>
</feature>
<sequence length="400" mass="42849">MFSGLANSIARETGFVRRSPWDAALISVIPLLLTAFVLVLFARGVPRGLPIAFVDDDHSALSRKLAVALQGASTARVIAQPATLAEAEALVRTGEIFGYLYVPRGADTDAKRGRRATLFAFFNAQFYTSGNLVARDMEAVAGSLNAALSPMPPGHNRVVDSRAAREAPVGAQATLLFNPTGNYDWTLGSTLMMALLHIAFSCTMVLAIGREIAPGVRREWKDAAGGSLLAALVYKIIFYTVIYTFHGTLYLLVMRAALGFPIHGSLPLLIGAQFLFYFAYGCLMSVIIGASRGDLGFSIAVCVMLTSAAFTYGDAVFPFADASLFVKSLSAMLPYTHYMRVHVMQFQMDSSVRDALPALGVLALFSAVLLPLGMWMLREVMKLTPEPAGAPGETSKSAGA</sequence>
<evidence type="ECO:0000256" key="5">
    <source>
        <dbReference type="ARBA" id="ARBA00023136"/>
    </source>
</evidence>
<evidence type="ECO:0000259" key="7">
    <source>
        <dbReference type="Pfam" id="PF12698"/>
    </source>
</evidence>
<dbReference type="InterPro" id="IPR013525">
    <property type="entry name" value="ABC2_TM"/>
</dbReference>
<dbReference type="Gene3D" id="3.40.1710.10">
    <property type="entry name" value="abc type-2 transporter like domain"/>
    <property type="match status" value="1"/>
</dbReference>
<keyword evidence="3 6" id="KW-0812">Transmembrane</keyword>
<keyword evidence="2" id="KW-1003">Cell membrane</keyword>
<feature type="transmembrane region" description="Helical" evidence="6">
    <location>
        <begin position="265"/>
        <end position="288"/>
    </location>
</feature>